<proteinExistence type="predicted"/>
<keyword evidence="1" id="KW-0732">Signal</keyword>
<evidence type="ECO:0000313" key="2">
    <source>
        <dbReference type="EMBL" id="KAK5993539.1"/>
    </source>
</evidence>
<accession>A0ABR0SN65</accession>
<dbReference type="EMBL" id="JAVFKD010000012">
    <property type="protein sequence ID" value="KAK5993539.1"/>
    <property type="molecule type" value="Genomic_DNA"/>
</dbReference>
<comment type="caution">
    <text evidence="2">The sequence shown here is derived from an EMBL/GenBank/DDBJ whole genome shotgun (WGS) entry which is preliminary data.</text>
</comment>
<feature type="signal peptide" evidence="1">
    <location>
        <begin position="1"/>
        <end position="22"/>
    </location>
</feature>
<evidence type="ECO:0000313" key="3">
    <source>
        <dbReference type="Proteomes" id="UP001338125"/>
    </source>
</evidence>
<feature type="chain" id="PRO_5046852557" evidence="1">
    <location>
        <begin position="23"/>
        <end position="52"/>
    </location>
</feature>
<evidence type="ECO:0000256" key="1">
    <source>
        <dbReference type="SAM" id="SignalP"/>
    </source>
</evidence>
<protein>
    <submittedName>
        <fullName evidence="2">Uncharacterized protein</fullName>
    </submittedName>
</protein>
<gene>
    <name evidence="2" type="ORF">PT974_06973</name>
</gene>
<dbReference type="Proteomes" id="UP001338125">
    <property type="component" value="Unassembled WGS sequence"/>
</dbReference>
<reference evidence="2 3" key="1">
    <citation type="submission" date="2024-01" db="EMBL/GenBank/DDBJ databases">
        <title>Complete genome of Cladobotryum mycophilum ATHUM6906.</title>
        <authorList>
            <person name="Christinaki A.C."/>
            <person name="Myridakis A.I."/>
            <person name="Kouvelis V.N."/>
        </authorList>
    </citation>
    <scope>NUCLEOTIDE SEQUENCE [LARGE SCALE GENOMIC DNA]</scope>
    <source>
        <strain evidence="2 3">ATHUM6906</strain>
    </source>
</reference>
<organism evidence="2 3">
    <name type="scientific">Cladobotryum mycophilum</name>
    <dbReference type="NCBI Taxonomy" id="491253"/>
    <lineage>
        <taxon>Eukaryota</taxon>
        <taxon>Fungi</taxon>
        <taxon>Dikarya</taxon>
        <taxon>Ascomycota</taxon>
        <taxon>Pezizomycotina</taxon>
        <taxon>Sordariomycetes</taxon>
        <taxon>Hypocreomycetidae</taxon>
        <taxon>Hypocreales</taxon>
        <taxon>Hypocreaceae</taxon>
        <taxon>Cladobotryum</taxon>
    </lineage>
</organism>
<name>A0ABR0SN65_9HYPO</name>
<sequence>MRFSTSLFYASMMFLGIAQAQADQCAGPGKYCSGDEGIYCCSHYCQDDYTCL</sequence>
<keyword evidence="3" id="KW-1185">Reference proteome</keyword>